<dbReference type="Gene3D" id="2.40.70.10">
    <property type="entry name" value="Acid Proteases"/>
    <property type="match status" value="1"/>
</dbReference>
<dbReference type="GO" id="GO:0004190">
    <property type="term" value="F:aspartic-type endopeptidase activity"/>
    <property type="evidence" value="ECO:0007669"/>
    <property type="project" value="InterPro"/>
</dbReference>
<evidence type="ECO:0000313" key="5">
    <source>
        <dbReference type="Proteomes" id="UP001059041"/>
    </source>
</evidence>
<dbReference type="PANTHER" id="PTHR37984:SF9">
    <property type="entry name" value="INTEGRASE CATALYTIC DOMAIN-CONTAINING PROTEIN"/>
    <property type="match status" value="1"/>
</dbReference>
<feature type="region of interest" description="Disordered" evidence="2">
    <location>
        <begin position="85"/>
        <end position="112"/>
    </location>
</feature>
<dbReference type="Gene3D" id="3.30.70.270">
    <property type="match status" value="1"/>
</dbReference>
<evidence type="ECO:0000259" key="3">
    <source>
        <dbReference type="PROSITE" id="PS50175"/>
    </source>
</evidence>
<feature type="domain" description="Peptidase A2" evidence="3">
    <location>
        <begin position="192"/>
        <end position="270"/>
    </location>
</feature>
<organism evidence="4 5">
    <name type="scientific">Triplophysa rosa</name>
    <name type="common">Cave loach</name>
    <dbReference type="NCBI Taxonomy" id="992332"/>
    <lineage>
        <taxon>Eukaryota</taxon>
        <taxon>Metazoa</taxon>
        <taxon>Chordata</taxon>
        <taxon>Craniata</taxon>
        <taxon>Vertebrata</taxon>
        <taxon>Euteleostomi</taxon>
        <taxon>Actinopterygii</taxon>
        <taxon>Neopterygii</taxon>
        <taxon>Teleostei</taxon>
        <taxon>Ostariophysi</taxon>
        <taxon>Cypriniformes</taxon>
        <taxon>Nemacheilidae</taxon>
        <taxon>Triplophysa</taxon>
    </lineage>
</organism>
<accession>A0A9W7WGQ7</accession>
<dbReference type="AlphaFoldDB" id="A0A9W7WGQ7"/>
<dbReference type="PROSITE" id="PS50175">
    <property type="entry name" value="ASP_PROT_RETROV"/>
    <property type="match status" value="1"/>
</dbReference>
<evidence type="ECO:0000313" key="4">
    <source>
        <dbReference type="EMBL" id="KAI7800957.1"/>
    </source>
</evidence>
<dbReference type="GO" id="GO:0006508">
    <property type="term" value="P:proteolysis"/>
    <property type="evidence" value="ECO:0007669"/>
    <property type="project" value="InterPro"/>
</dbReference>
<keyword evidence="1" id="KW-0378">Hydrolase</keyword>
<dbReference type="InterPro" id="IPR050951">
    <property type="entry name" value="Retrovirus_Pol_polyprotein"/>
</dbReference>
<proteinExistence type="predicted"/>
<keyword evidence="5" id="KW-1185">Reference proteome</keyword>
<dbReference type="Gene3D" id="3.10.10.10">
    <property type="entry name" value="HIV Type 1 Reverse Transcriptase, subunit A, domain 1"/>
    <property type="match status" value="1"/>
</dbReference>
<comment type="caution">
    <text evidence="4">The sequence shown here is derived from an EMBL/GenBank/DDBJ whole genome shotgun (WGS) entry which is preliminary data.</text>
</comment>
<name>A0A9W7WGQ7_TRIRA</name>
<dbReference type="EMBL" id="JAFHDT010000014">
    <property type="protein sequence ID" value="KAI7800957.1"/>
    <property type="molecule type" value="Genomic_DNA"/>
</dbReference>
<dbReference type="SUPFAM" id="SSF56672">
    <property type="entry name" value="DNA/RNA polymerases"/>
    <property type="match status" value="1"/>
</dbReference>
<reference evidence="4" key="1">
    <citation type="submission" date="2021-02" db="EMBL/GenBank/DDBJ databases">
        <title>Comparative genomics reveals that relaxation of natural selection precedes convergent phenotypic evolution of cavefish.</title>
        <authorList>
            <person name="Peng Z."/>
        </authorList>
    </citation>
    <scope>NUCLEOTIDE SEQUENCE</scope>
    <source>
        <tissue evidence="4">Muscle</tissue>
    </source>
</reference>
<protein>
    <recommendedName>
        <fullName evidence="3">Peptidase A2 domain-containing protein</fullName>
    </recommendedName>
</protein>
<dbReference type="InterPro" id="IPR001995">
    <property type="entry name" value="Peptidase_A2_cat"/>
</dbReference>
<dbReference type="InterPro" id="IPR021109">
    <property type="entry name" value="Peptidase_aspartic_dom_sf"/>
</dbReference>
<evidence type="ECO:0000256" key="2">
    <source>
        <dbReference type="SAM" id="MobiDB-lite"/>
    </source>
</evidence>
<evidence type="ECO:0000256" key="1">
    <source>
        <dbReference type="ARBA" id="ARBA00022801"/>
    </source>
</evidence>
<dbReference type="Pfam" id="PF13975">
    <property type="entry name" value="gag-asp_proteas"/>
    <property type="match status" value="1"/>
</dbReference>
<gene>
    <name evidence="4" type="ORF">IRJ41_017925</name>
</gene>
<sequence length="431" mass="48258">MAEEYIRSLHELANTCDFGAAKDENIRDRLVIGILDRKLSEKLQLMPDLRLRNSIELVRQSEQVRGHVNEQAACVSTQISEAASARGKSHYSERGGQHIGSKRNQTEQATERRCKRCGRNHGRGETCPAKSAECRKCRKKGHFAAVCRTRAVHEVIKPPEGSNVTHFLGELIQIDDVKKAWMVTLPIQGTDIDFKIDTGADISVMSEKTFSVLKYKPQLKNANVKLESPGGTLHCRGQFRVITVYRDKQYNFEAFVMTGPHVYNLLGHDAASAMGLVKRLEELQPISSPELGLVKIKPIKICLKENAVPYSVHTARRVSVPLLPKVKAELERMVKCGLPMVVVQKKMGQIRICVDLKQLNKTVKREKFVLPTIDDILPKLAHAQVFSLLDAASGFWQLPLDTEFRPIHSADELPNHTHSGYGCNSLPAYEG</sequence>
<dbReference type="InterPro" id="IPR043502">
    <property type="entry name" value="DNA/RNA_pol_sf"/>
</dbReference>
<dbReference type="SUPFAM" id="SSF50630">
    <property type="entry name" value="Acid proteases"/>
    <property type="match status" value="1"/>
</dbReference>
<dbReference type="PANTHER" id="PTHR37984">
    <property type="entry name" value="PROTEIN CBG26694"/>
    <property type="match status" value="1"/>
</dbReference>
<dbReference type="Proteomes" id="UP001059041">
    <property type="component" value="Linkage Group LG14"/>
</dbReference>
<dbReference type="InterPro" id="IPR043128">
    <property type="entry name" value="Rev_trsase/Diguanyl_cyclase"/>
</dbReference>